<dbReference type="RefSeq" id="WP_344348686.1">
    <property type="nucleotide sequence ID" value="NZ_BAAASM010000019.1"/>
</dbReference>
<proteinExistence type="predicted"/>
<reference evidence="3" key="1">
    <citation type="journal article" date="2019" name="Int. J. Syst. Evol. Microbiol.">
        <title>The Global Catalogue of Microorganisms (GCM) 10K type strain sequencing project: providing services to taxonomists for standard genome sequencing and annotation.</title>
        <authorList>
            <consortium name="The Broad Institute Genomics Platform"/>
            <consortium name="The Broad Institute Genome Sequencing Center for Infectious Disease"/>
            <person name="Wu L."/>
            <person name="Ma J."/>
        </authorList>
    </citation>
    <scope>NUCLEOTIDE SEQUENCE [LARGE SCALE GENOMIC DNA]</scope>
    <source>
        <strain evidence="3">KCTC 5701</strain>
    </source>
</reference>
<keyword evidence="3" id="KW-1185">Reference proteome</keyword>
<dbReference type="Proteomes" id="UP001596065">
    <property type="component" value="Unassembled WGS sequence"/>
</dbReference>
<feature type="region of interest" description="Disordered" evidence="1">
    <location>
        <begin position="38"/>
        <end position="79"/>
    </location>
</feature>
<evidence type="ECO:0000313" key="2">
    <source>
        <dbReference type="EMBL" id="MFC5659783.1"/>
    </source>
</evidence>
<evidence type="ECO:0000256" key="1">
    <source>
        <dbReference type="SAM" id="MobiDB-lite"/>
    </source>
</evidence>
<gene>
    <name evidence="2" type="ORF">ACFP3J_30465</name>
</gene>
<name>A0ABW0WPU7_STRNO</name>
<organism evidence="2 3">
    <name type="scientific">Streptomyces nogalater</name>
    <dbReference type="NCBI Taxonomy" id="38314"/>
    <lineage>
        <taxon>Bacteria</taxon>
        <taxon>Bacillati</taxon>
        <taxon>Actinomycetota</taxon>
        <taxon>Actinomycetes</taxon>
        <taxon>Kitasatosporales</taxon>
        <taxon>Streptomycetaceae</taxon>
        <taxon>Streptomyces</taxon>
    </lineage>
</organism>
<evidence type="ECO:0000313" key="3">
    <source>
        <dbReference type="Proteomes" id="UP001596065"/>
    </source>
</evidence>
<dbReference type="EMBL" id="JBHSOE010000074">
    <property type="protein sequence ID" value="MFC5659783.1"/>
    <property type="molecule type" value="Genomic_DNA"/>
</dbReference>
<comment type="caution">
    <text evidence="2">The sequence shown here is derived from an EMBL/GenBank/DDBJ whole genome shotgun (WGS) entry which is preliminary data.</text>
</comment>
<accession>A0ABW0WPU7</accession>
<sequence>MGGEQADCPVCGQSVETVVKRHKTLGAWVPVWGRGPCRNPGCTAYTGSGGTESDRHPGPGPAAGGRNDGGRASGRPGTP</sequence>
<protein>
    <submittedName>
        <fullName evidence="2">Uncharacterized protein</fullName>
    </submittedName>
</protein>